<reference evidence="1 2" key="1">
    <citation type="submission" date="2019-05" db="EMBL/GenBank/DDBJ databases">
        <authorList>
            <consortium name="Science for Life Laboratories"/>
        </authorList>
    </citation>
    <scope>NUCLEOTIDE SEQUENCE [LARGE SCALE GENOMIC DNA]</scope>
    <source>
        <strain evidence="1">Soil9</strain>
    </source>
</reference>
<evidence type="ECO:0000313" key="1">
    <source>
        <dbReference type="EMBL" id="VTS02109.1"/>
    </source>
</evidence>
<organism evidence="1 2">
    <name type="scientific">Gemmata massiliana</name>
    <dbReference type="NCBI Taxonomy" id="1210884"/>
    <lineage>
        <taxon>Bacteria</taxon>
        <taxon>Pseudomonadati</taxon>
        <taxon>Planctomycetota</taxon>
        <taxon>Planctomycetia</taxon>
        <taxon>Gemmatales</taxon>
        <taxon>Gemmataceae</taxon>
        <taxon>Gemmata</taxon>
    </lineage>
</organism>
<dbReference type="AlphaFoldDB" id="A0A6P2DIZ3"/>
<dbReference type="RefSeq" id="WP_162672647.1">
    <property type="nucleotide sequence ID" value="NZ_LR593886.1"/>
</dbReference>
<accession>A0A6P2DIZ3</accession>
<evidence type="ECO:0000313" key="2">
    <source>
        <dbReference type="Proteomes" id="UP000464178"/>
    </source>
</evidence>
<keyword evidence="2" id="KW-1185">Reference proteome</keyword>
<proteinExistence type="predicted"/>
<protein>
    <submittedName>
        <fullName evidence="1">Uncharacterized protein</fullName>
    </submittedName>
</protein>
<name>A0A6P2DIZ3_9BACT</name>
<dbReference type="EMBL" id="LR593886">
    <property type="protein sequence ID" value="VTS02109.1"/>
    <property type="molecule type" value="Genomic_DNA"/>
</dbReference>
<sequence length="183" mass="19837">MAWSFHRVTVLGFAGVAVLAGVLVGMPVAAASDAPVTATAPRREMSDLVRMPKSELEALYLASPSATPPSGFVPGRAIKSPGSRFTVANSRATRLAWQGKIFRNDGTMINRVLGGARAIPADVYEGESLLDGQPSLILDYSRSKLWPDVRDELREVEPGLYLGLMYKGKPAQQKMFFTLDARK</sequence>
<dbReference type="KEGG" id="gms:SOIL9_76260"/>
<gene>
    <name evidence="1" type="ORF">SOIL9_76260</name>
</gene>
<dbReference type="Proteomes" id="UP000464178">
    <property type="component" value="Chromosome"/>
</dbReference>